<name>A0AAW1VNA8_RUBAR</name>
<evidence type="ECO:0000313" key="2">
    <source>
        <dbReference type="EMBL" id="KAK9907243.1"/>
    </source>
</evidence>
<feature type="compositionally biased region" description="Polar residues" evidence="1">
    <location>
        <begin position="134"/>
        <end position="153"/>
    </location>
</feature>
<dbReference type="EMBL" id="JBEDUW010000021">
    <property type="protein sequence ID" value="KAK9907243.1"/>
    <property type="molecule type" value="Genomic_DNA"/>
</dbReference>
<gene>
    <name evidence="2" type="ORF">M0R45_000973</name>
</gene>
<accession>A0AAW1VNA8</accession>
<evidence type="ECO:0000313" key="3">
    <source>
        <dbReference type="Proteomes" id="UP001457282"/>
    </source>
</evidence>
<dbReference type="AlphaFoldDB" id="A0AAW1VNA8"/>
<sequence>MTAPHLTLPPSQITTFNPNQPNTRELLCSLQEHITISPPKPPWQSPLSNCPLPSHRVNYNHPFQLLFPCRAQTIITSPQASTQANPFIQSLHQPNTNSQPNLTKAHQFNHLTTFPPSHPSLSHRTKPQNPPSPTNSNFSHKTIPNPEPVSNSPGHAKNPAPPASQARAT</sequence>
<evidence type="ECO:0000256" key="1">
    <source>
        <dbReference type="SAM" id="MobiDB-lite"/>
    </source>
</evidence>
<reference evidence="2 3" key="1">
    <citation type="journal article" date="2023" name="G3 (Bethesda)">
        <title>A chromosome-length genome assembly and annotation of blackberry (Rubus argutus, cv. 'Hillquist').</title>
        <authorList>
            <person name="Bruna T."/>
            <person name="Aryal R."/>
            <person name="Dudchenko O."/>
            <person name="Sargent D.J."/>
            <person name="Mead D."/>
            <person name="Buti M."/>
            <person name="Cavallini A."/>
            <person name="Hytonen T."/>
            <person name="Andres J."/>
            <person name="Pham M."/>
            <person name="Weisz D."/>
            <person name="Mascagni F."/>
            <person name="Usai G."/>
            <person name="Natali L."/>
            <person name="Bassil N."/>
            <person name="Fernandez G.E."/>
            <person name="Lomsadze A."/>
            <person name="Armour M."/>
            <person name="Olukolu B."/>
            <person name="Poorten T."/>
            <person name="Britton C."/>
            <person name="Davik J."/>
            <person name="Ashrafi H."/>
            <person name="Aiden E.L."/>
            <person name="Borodovsky M."/>
            <person name="Worthington M."/>
        </authorList>
    </citation>
    <scope>NUCLEOTIDE SEQUENCE [LARGE SCALE GENOMIC DNA]</scope>
    <source>
        <strain evidence="2">PI 553951</strain>
    </source>
</reference>
<dbReference type="Proteomes" id="UP001457282">
    <property type="component" value="Unassembled WGS sequence"/>
</dbReference>
<feature type="compositionally biased region" description="Polar residues" evidence="1">
    <location>
        <begin position="110"/>
        <end position="120"/>
    </location>
</feature>
<keyword evidence="3" id="KW-1185">Reference proteome</keyword>
<proteinExistence type="predicted"/>
<organism evidence="2 3">
    <name type="scientific">Rubus argutus</name>
    <name type="common">Southern blackberry</name>
    <dbReference type="NCBI Taxonomy" id="59490"/>
    <lineage>
        <taxon>Eukaryota</taxon>
        <taxon>Viridiplantae</taxon>
        <taxon>Streptophyta</taxon>
        <taxon>Embryophyta</taxon>
        <taxon>Tracheophyta</taxon>
        <taxon>Spermatophyta</taxon>
        <taxon>Magnoliopsida</taxon>
        <taxon>eudicotyledons</taxon>
        <taxon>Gunneridae</taxon>
        <taxon>Pentapetalae</taxon>
        <taxon>rosids</taxon>
        <taxon>fabids</taxon>
        <taxon>Rosales</taxon>
        <taxon>Rosaceae</taxon>
        <taxon>Rosoideae</taxon>
        <taxon>Rosoideae incertae sedis</taxon>
        <taxon>Rubus</taxon>
    </lineage>
</organism>
<protein>
    <submittedName>
        <fullName evidence="2">Uncharacterized protein</fullName>
    </submittedName>
</protein>
<feature type="region of interest" description="Disordered" evidence="1">
    <location>
        <begin position="110"/>
        <end position="169"/>
    </location>
</feature>
<comment type="caution">
    <text evidence="2">The sequence shown here is derived from an EMBL/GenBank/DDBJ whole genome shotgun (WGS) entry which is preliminary data.</text>
</comment>